<sequence length="174" mass="19494">MPFPSVLLLGIVALLVWGACNNRHEVSACCGERVVRVDSLAASLPDAPPRLYLTIGLRNNDPDAARLESVRGALLFHGLYWSNFYRPRRRNLMVPPQKELFVPLVLRLTDSLACDPKLLPRLRQALRQGTAGNSTLRLELHVNLFLKDEEGYLEDSGEEISLPAMSTATRHPKR</sequence>
<dbReference type="Proteomes" id="UP000606003">
    <property type="component" value="Unassembled WGS sequence"/>
</dbReference>
<gene>
    <name evidence="1" type="ORF">IC234_07540</name>
</gene>
<organism evidence="1 2">
    <name type="scientific">Hymenobacter armeniacus</name>
    <dbReference type="NCBI Taxonomy" id="2771358"/>
    <lineage>
        <taxon>Bacteria</taxon>
        <taxon>Pseudomonadati</taxon>
        <taxon>Bacteroidota</taxon>
        <taxon>Cytophagia</taxon>
        <taxon>Cytophagales</taxon>
        <taxon>Hymenobacteraceae</taxon>
        <taxon>Hymenobacter</taxon>
    </lineage>
</organism>
<reference evidence="1 2" key="1">
    <citation type="submission" date="2020-09" db="EMBL/GenBank/DDBJ databases">
        <authorList>
            <person name="Kim M.K."/>
        </authorList>
    </citation>
    <scope>NUCLEOTIDE SEQUENCE [LARGE SCALE GENOMIC DNA]</scope>
    <source>
        <strain evidence="1 2">BT189</strain>
    </source>
</reference>
<name>A0ABR8JRN3_9BACT</name>
<evidence type="ECO:0000313" key="2">
    <source>
        <dbReference type="Proteomes" id="UP000606003"/>
    </source>
</evidence>
<evidence type="ECO:0008006" key="3">
    <source>
        <dbReference type="Google" id="ProtNLM"/>
    </source>
</evidence>
<comment type="caution">
    <text evidence="1">The sequence shown here is derived from an EMBL/GenBank/DDBJ whole genome shotgun (WGS) entry which is preliminary data.</text>
</comment>
<keyword evidence="2" id="KW-1185">Reference proteome</keyword>
<protein>
    <recommendedName>
        <fullName evidence="3">Late embryogenesis abundant protein LEA-2 subgroup domain-containing protein</fullName>
    </recommendedName>
</protein>
<evidence type="ECO:0000313" key="1">
    <source>
        <dbReference type="EMBL" id="MBD2721977.1"/>
    </source>
</evidence>
<accession>A0ABR8JRN3</accession>
<dbReference type="EMBL" id="JACXAC010000002">
    <property type="protein sequence ID" value="MBD2721977.1"/>
    <property type="molecule type" value="Genomic_DNA"/>
</dbReference>
<proteinExistence type="predicted"/>